<dbReference type="InterPro" id="IPR014923">
    <property type="entry name" value="DUF1802"/>
</dbReference>
<name>A0A918TTP9_9BACT</name>
<reference evidence="1" key="2">
    <citation type="submission" date="2020-09" db="EMBL/GenBank/DDBJ databases">
        <authorList>
            <person name="Sun Q."/>
            <person name="Kim S."/>
        </authorList>
    </citation>
    <scope>NUCLEOTIDE SEQUENCE</scope>
    <source>
        <strain evidence="1">KCTC 12988</strain>
    </source>
</reference>
<evidence type="ECO:0008006" key="3">
    <source>
        <dbReference type="Google" id="ProtNLM"/>
    </source>
</evidence>
<proteinExistence type="predicted"/>
<gene>
    <name evidence="1" type="ORF">GCM10007100_32380</name>
</gene>
<protein>
    <recommendedName>
        <fullName evidence="3">DUF1802 family protein</fullName>
    </recommendedName>
</protein>
<keyword evidence="2" id="KW-1185">Reference proteome</keyword>
<comment type="caution">
    <text evidence="1">The sequence shown here is derived from an EMBL/GenBank/DDBJ whole genome shotgun (WGS) entry which is preliminary data.</text>
</comment>
<dbReference type="Proteomes" id="UP000644507">
    <property type="component" value="Unassembled WGS sequence"/>
</dbReference>
<sequence>MIAFKEWQVVCKALAEGRQTVILRKGGIHEGREGFAWKHESFALFPTRFHAQREGVKPEDWAAFGEEELSEWQEGEVVPIQWECEVERAVTLSTREEVEALRDLHIWTDEVIRERFDWEMKGMKGQSLHAAFVKVREIHPTLDVVYQKRCHGGCRSWLELEN</sequence>
<evidence type="ECO:0000313" key="2">
    <source>
        <dbReference type="Proteomes" id="UP000644507"/>
    </source>
</evidence>
<evidence type="ECO:0000313" key="1">
    <source>
        <dbReference type="EMBL" id="GHC62480.1"/>
    </source>
</evidence>
<dbReference type="EMBL" id="BMXI01000015">
    <property type="protein sequence ID" value="GHC62480.1"/>
    <property type="molecule type" value="Genomic_DNA"/>
</dbReference>
<accession>A0A918TTP9</accession>
<organism evidence="1 2">
    <name type="scientific">Roseibacillus persicicus</name>
    <dbReference type="NCBI Taxonomy" id="454148"/>
    <lineage>
        <taxon>Bacteria</taxon>
        <taxon>Pseudomonadati</taxon>
        <taxon>Verrucomicrobiota</taxon>
        <taxon>Verrucomicrobiia</taxon>
        <taxon>Verrucomicrobiales</taxon>
        <taxon>Verrucomicrobiaceae</taxon>
        <taxon>Roseibacillus</taxon>
    </lineage>
</organism>
<reference evidence="1" key="1">
    <citation type="journal article" date="2014" name="Int. J. Syst. Evol. Microbiol.">
        <title>Complete genome sequence of Corynebacterium casei LMG S-19264T (=DSM 44701T), isolated from a smear-ripened cheese.</title>
        <authorList>
            <consortium name="US DOE Joint Genome Institute (JGI-PGF)"/>
            <person name="Walter F."/>
            <person name="Albersmeier A."/>
            <person name="Kalinowski J."/>
            <person name="Ruckert C."/>
        </authorList>
    </citation>
    <scope>NUCLEOTIDE SEQUENCE</scope>
    <source>
        <strain evidence="1">KCTC 12988</strain>
    </source>
</reference>
<dbReference type="Pfam" id="PF08819">
    <property type="entry name" value="DUF1802"/>
    <property type="match status" value="1"/>
</dbReference>
<dbReference type="RefSeq" id="WP_189572238.1">
    <property type="nucleotide sequence ID" value="NZ_BMXI01000015.1"/>
</dbReference>
<dbReference type="AlphaFoldDB" id="A0A918TTP9"/>